<dbReference type="InterPro" id="IPR055911">
    <property type="entry name" value="DUF7488"/>
</dbReference>
<dbReference type="PROSITE" id="PS50106">
    <property type="entry name" value="PDZ"/>
    <property type="match status" value="1"/>
</dbReference>
<dbReference type="OrthoDB" id="5338305at2"/>
<proteinExistence type="predicted"/>
<dbReference type="Proteomes" id="UP000326944">
    <property type="component" value="Chromosome"/>
</dbReference>
<feature type="domain" description="PDZ" evidence="2">
    <location>
        <begin position="154"/>
        <end position="231"/>
    </location>
</feature>
<name>A0A5P8NYI6_9BACT</name>
<keyword evidence="4" id="KW-1185">Reference proteome</keyword>
<evidence type="ECO:0000256" key="1">
    <source>
        <dbReference type="SAM" id="SignalP"/>
    </source>
</evidence>
<organism evidence="3 4">
    <name type="scientific">Sulfurimonas lithotrophica</name>
    <dbReference type="NCBI Taxonomy" id="2590022"/>
    <lineage>
        <taxon>Bacteria</taxon>
        <taxon>Pseudomonadati</taxon>
        <taxon>Campylobacterota</taxon>
        <taxon>Epsilonproteobacteria</taxon>
        <taxon>Campylobacterales</taxon>
        <taxon>Sulfurimonadaceae</taxon>
        <taxon>Sulfurimonas</taxon>
    </lineage>
</organism>
<evidence type="ECO:0000259" key="2">
    <source>
        <dbReference type="PROSITE" id="PS50106"/>
    </source>
</evidence>
<reference evidence="3 4" key="1">
    <citation type="submission" date="2019-09" db="EMBL/GenBank/DDBJ databases">
        <title>Sulfurimonas gotlandica sp. nov., a chemoautotrophic and psychrotolerant epsilonproteobacterium isolated from a pelagic redoxcline, and an emended description of the genus Sulfurimonas.</title>
        <authorList>
            <person name="Wang S."/>
            <person name="Jiang L."/>
            <person name="Shao S."/>
        </authorList>
    </citation>
    <scope>NUCLEOTIDE SEQUENCE [LARGE SCALE GENOMIC DNA]</scope>
    <source>
        <strain evidence="3 4">GYSZ_1</strain>
    </source>
</reference>
<feature type="chain" id="PRO_5024879950" evidence="1">
    <location>
        <begin position="18"/>
        <end position="326"/>
    </location>
</feature>
<evidence type="ECO:0000313" key="4">
    <source>
        <dbReference type="Proteomes" id="UP000326944"/>
    </source>
</evidence>
<dbReference type="Pfam" id="PF13180">
    <property type="entry name" value="PDZ_2"/>
    <property type="match status" value="1"/>
</dbReference>
<evidence type="ECO:0000313" key="3">
    <source>
        <dbReference type="EMBL" id="QFR48470.1"/>
    </source>
</evidence>
<dbReference type="SUPFAM" id="SSF50156">
    <property type="entry name" value="PDZ domain-like"/>
    <property type="match status" value="2"/>
</dbReference>
<dbReference type="EMBL" id="CP043617">
    <property type="protein sequence ID" value="QFR48470.1"/>
    <property type="molecule type" value="Genomic_DNA"/>
</dbReference>
<dbReference type="SMART" id="SM00228">
    <property type="entry name" value="PDZ"/>
    <property type="match status" value="2"/>
</dbReference>
<dbReference type="InterPro" id="IPR001478">
    <property type="entry name" value="PDZ"/>
</dbReference>
<dbReference type="InterPro" id="IPR036034">
    <property type="entry name" value="PDZ_sf"/>
</dbReference>
<feature type="signal peptide" evidence="1">
    <location>
        <begin position="1"/>
        <end position="17"/>
    </location>
</feature>
<gene>
    <name evidence="3" type="ORF">FJR48_01510</name>
</gene>
<dbReference type="KEGG" id="sulg:FJR48_01510"/>
<dbReference type="RefSeq" id="WP_152306413.1">
    <property type="nucleotide sequence ID" value="NZ_CP043617.1"/>
</dbReference>
<accession>A0A5P8NYI6</accession>
<protein>
    <submittedName>
        <fullName evidence="3">PDZ domain-containing protein</fullName>
    </submittedName>
</protein>
<dbReference type="Pfam" id="PF24314">
    <property type="entry name" value="DUF7488"/>
    <property type="match status" value="1"/>
</dbReference>
<sequence length="326" mass="36930">MLRVFFALNFLILNLLACKGGYQTCIQKVQDSNSIQRQTIQIPISKKQKLIYSNIAPDAKIIKHDPFLNLYLIEANKSFKYPFRTNYKLSLGHAAVDNTMAIEGKFKRKQIGLNRLANFTEVVNTPALLLNSCCALEGLVTPKGIIQKEYIDNFLKNKKVAYGDIGIRADDKNDKVIISRINPFDNSIKLKKGDIVLAIDSKEVKDASFLMCEILFSDIGKKHKLKIKRDKKILTIEAITKKRFGGGAISDTFLETKGLYFANDLTILKISKNFKSYGIKVGDKLLQVNGKKVSSTFDIRKNIDDFKSHASLLFVRDDFQFFVNIN</sequence>
<dbReference type="Gene3D" id="2.30.42.10">
    <property type="match status" value="1"/>
</dbReference>
<keyword evidence="1" id="KW-0732">Signal</keyword>
<dbReference type="AlphaFoldDB" id="A0A5P8NYI6"/>